<evidence type="ECO:0000256" key="7">
    <source>
        <dbReference type="ARBA" id="ARBA00022898"/>
    </source>
</evidence>
<dbReference type="InterPro" id="IPR007197">
    <property type="entry name" value="rSAM"/>
</dbReference>
<evidence type="ECO:0000313" key="15">
    <source>
        <dbReference type="Proteomes" id="UP000244948"/>
    </source>
</evidence>
<keyword evidence="6 11" id="KW-0479">Metal-binding</keyword>
<evidence type="ECO:0000256" key="4">
    <source>
        <dbReference type="ARBA" id="ARBA00022485"/>
    </source>
</evidence>
<evidence type="ECO:0000256" key="1">
    <source>
        <dbReference type="ARBA" id="ARBA00001933"/>
    </source>
</evidence>
<comment type="caution">
    <text evidence="14">The sequence shown here is derived from an EMBL/GenBank/DDBJ whole genome shotgun (WGS) entry which is preliminary data.</text>
</comment>
<dbReference type="Proteomes" id="UP000244948">
    <property type="component" value="Unassembled WGS sequence"/>
</dbReference>
<keyword evidence="4 11" id="KW-0004">4Fe-4S</keyword>
<evidence type="ECO:0000256" key="10">
    <source>
        <dbReference type="ARBA" id="ARBA00023235"/>
    </source>
</evidence>
<dbReference type="Pfam" id="PF04055">
    <property type="entry name" value="Radical_SAM"/>
    <property type="match status" value="1"/>
</dbReference>
<feature type="domain" description="Radical SAM core" evidence="13">
    <location>
        <begin position="88"/>
        <end position="319"/>
    </location>
</feature>
<dbReference type="InterPro" id="IPR058240">
    <property type="entry name" value="rSAM_sf"/>
</dbReference>
<dbReference type="GO" id="GO:0016853">
    <property type="term" value="F:isomerase activity"/>
    <property type="evidence" value="ECO:0007669"/>
    <property type="project" value="UniProtKB-KW"/>
</dbReference>
<dbReference type="PANTHER" id="PTHR30538:SF1">
    <property type="entry name" value="L-LYSINE 2,3-AMINOMUTASE"/>
    <property type="match status" value="1"/>
</dbReference>
<feature type="binding site" evidence="11">
    <location>
        <position position="109"/>
    </location>
    <ligand>
        <name>[4Fe-4S] cluster</name>
        <dbReference type="ChEBI" id="CHEBI:49883"/>
        <note>4Fe-4S-S-AdoMet</note>
    </ligand>
</feature>
<dbReference type="PANTHER" id="PTHR30538">
    <property type="entry name" value="LYSINE 2,3-AMINOMUTASE-RELATED"/>
    <property type="match status" value="1"/>
</dbReference>
<evidence type="ECO:0000256" key="5">
    <source>
        <dbReference type="ARBA" id="ARBA00022691"/>
    </source>
</evidence>
<dbReference type="GO" id="GO:0046872">
    <property type="term" value="F:metal ion binding"/>
    <property type="evidence" value="ECO:0007669"/>
    <property type="project" value="UniProtKB-KW"/>
</dbReference>
<dbReference type="InterPro" id="IPR013785">
    <property type="entry name" value="Aldolase_TIM"/>
</dbReference>
<keyword evidence="10" id="KW-0413">Isomerase</keyword>
<dbReference type="SFLD" id="SFLDG01070">
    <property type="entry name" value="PLP-dependent"/>
    <property type="match status" value="1"/>
</dbReference>
<dbReference type="EMBL" id="QEWR01000004">
    <property type="protein sequence ID" value="PWD82507.1"/>
    <property type="molecule type" value="Genomic_DNA"/>
</dbReference>
<reference evidence="14 15" key="1">
    <citation type="journal article" date="2018" name="Genome Announc.">
        <title>Ignatzschineria cameli sp. nov., isolated from necrotic foot tissue of dromedaries (Camelus dromedarius) and associated maggots (Wohlfahrtia species) in Dubai.</title>
        <authorList>
            <person name="Tsang C.C."/>
            <person name="Tang J.Y."/>
            <person name="Fong J.Y."/>
            <person name="Kinne J."/>
            <person name="Lee H.H."/>
            <person name="Joseph M."/>
            <person name="Jose S."/>
            <person name="Schuster R.K."/>
            <person name="Tang Y."/>
            <person name="Sivakumar S."/>
            <person name="Chen J.H."/>
            <person name="Teng J.L."/>
            <person name="Lau S.K."/>
            <person name="Wernery U."/>
            <person name="Woo P.C."/>
        </authorList>
    </citation>
    <scope>NUCLEOTIDE SEQUENCE [LARGE SCALE GENOMIC DNA]</scope>
    <source>
        <strain evidence="14 15">KCTC 22643</strain>
    </source>
</reference>
<evidence type="ECO:0000259" key="13">
    <source>
        <dbReference type="PROSITE" id="PS51918"/>
    </source>
</evidence>
<dbReference type="InterPro" id="IPR003739">
    <property type="entry name" value="Lys_aminomutase/Glu_NH3_mut"/>
</dbReference>
<evidence type="ECO:0000256" key="6">
    <source>
        <dbReference type="ARBA" id="ARBA00022723"/>
    </source>
</evidence>
<dbReference type="SFLD" id="SFLDS00029">
    <property type="entry name" value="Radical_SAM"/>
    <property type="match status" value="1"/>
</dbReference>
<comment type="cofactor">
    <cofactor evidence="2">
        <name>[4Fe-4S] cluster</name>
        <dbReference type="ChEBI" id="CHEBI:49883"/>
    </cofactor>
</comment>
<keyword evidence="9 11" id="KW-0411">Iron-sulfur</keyword>
<feature type="modified residue" description="N6-(pyridoxal phosphate)lysine" evidence="12">
    <location>
        <position position="318"/>
    </location>
</feature>
<dbReference type="PROSITE" id="PS51918">
    <property type="entry name" value="RADICAL_SAM"/>
    <property type="match status" value="1"/>
</dbReference>
<keyword evidence="8" id="KW-0408">Iron</keyword>
<keyword evidence="15" id="KW-1185">Reference proteome</keyword>
<comment type="similarity">
    <text evidence="3">Belongs to the radical SAM superfamily. KamA family.</text>
</comment>
<evidence type="ECO:0000313" key="14">
    <source>
        <dbReference type="EMBL" id="PWD82507.1"/>
    </source>
</evidence>
<keyword evidence="5" id="KW-0949">S-adenosyl-L-methionine</keyword>
<dbReference type="RefSeq" id="WP_109236486.1">
    <property type="nucleotide sequence ID" value="NZ_BMXZ01000003.1"/>
</dbReference>
<protein>
    <submittedName>
        <fullName evidence="14">Lysine 2,3-aminomutase</fullName>
    </submittedName>
</protein>
<sequence length="322" mass="36486">MSQYWTTLDDLYTEKLLEPGAEIEQVARSFQIKISPTMQQQIVSASKEDRDALLRQFIPSVAESHILPEELDDPIGDRRFTPVAGVVHRYRDRALLKITQLCEVYCRFCFRKEMIGQKGENLTKSELQDALDYFAQHEELWEVILTGGDPLILSIRRLEEVLLALAAIPHLRSIRIHSRIPLISPDKISEELLTLFDKVMAQGKMVTVVLHANHAAEFSLEGRVALRALRSRGVMLLSQSVLLKGVNDHLPALKELMYTFVENGVKPYYLHQMDLARGTSHFVVSNEQGIALINALREEISGICIPRLIIEIPEGEGKRVLA</sequence>
<proteinExistence type="inferred from homology"/>
<feature type="binding site" evidence="11">
    <location>
        <position position="106"/>
    </location>
    <ligand>
        <name>[4Fe-4S] cluster</name>
        <dbReference type="ChEBI" id="CHEBI:49883"/>
        <note>4Fe-4S-S-AdoMet</note>
    </ligand>
</feature>
<evidence type="ECO:0000256" key="2">
    <source>
        <dbReference type="ARBA" id="ARBA00001966"/>
    </source>
</evidence>
<accession>A0A2U2AIP0</accession>
<gene>
    <name evidence="14" type="ORF">DC082_07690</name>
</gene>
<dbReference type="NCBIfam" id="TIGR00238">
    <property type="entry name" value="KamA family radical SAM protein"/>
    <property type="match status" value="1"/>
</dbReference>
<evidence type="ECO:0000256" key="12">
    <source>
        <dbReference type="PIRSR" id="PIRSR603739-50"/>
    </source>
</evidence>
<dbReference type="AlphaFoldDB" id="A0A2U2AIP0"/>
<comment type="cofactor">
    <cofactor evidence="1 12">
        <name>pyridoxal 5'-phosphate</name>
        <dbReference type="ChEBI" id="CHEBI:597326"/>
    </cofactor>
</comment>
<evidence type="ECO:0000256" key="9">
    <source>
        <dbReference type="ARBA" id="ARBA00023014"/>
    </source>
</evidence>
<feature type="binding site" evidence="11">
    <location>
        <position position="102"/>
    </location>
    <ligand>
        <name>[4Fe-4S] cluster</name>
        <dbReference type="ChEBI" id="CHEBI:49883"/>
        <note>4Fe-4S-S-AdoMet</note>
    </ligand>
</feature>
<dbReference type="SUPFAM" id="SSF102114">
    <property type="entry name" value="Radical SAM enzymes"/>
    <property type="match status" value="1"/>
</dbReference>
<dbReference type="PIRSF" id="PIRSF004911">
    <property type="entry name" value="DUF160"/>
    <property type="match status" value="1"/>
</dbReference>
<dbReference type="CDD" id="cd01335">
    <property type="entry name" value="Radical_SAM"/>
    <property type="match status" value="1"/>
</dbReference>
<dbReference type="Gene3D" id="3.20.20.70">
    <property type="entry name" value="Aldolase class I"/>
    <property type="match status" value="1"/>
</dbReference>
<name>A0A2U2AIP0_9GAMM</name>
<dbReference type="GO" id="GO:0051539">
    <property type="term" value="F:4 iron, 4 sulfur cluster binding"/>
    <property type="evidence" value="ECO:0007669"/>
    <property type="project" value="UniProtKB-KW"/>
</dbReference>
<organism evidence="14 15">
    <name type="scientific">Ignatzschineria indica</name>
    <dbReference type="NCBI Taxonomy" id="472583"/>
    <lineage>
        <taxon>Bacteria</taxon>
        <taxon>Pseudomonadati</taxon>
        <taxon>Pseudomonadota</taxon>
        <taxon>Gammaproteobacteria</taxon>
        <taxon>Cardiobacteriales</taxon>
        <taxon>Ignatzschineriaceae</taxon>
        <taxon>Ignatzschineria</taxon>
    </lineage>
</organism>
<evidence type="ECO:0000256" key="3">
    <source>
        <dbReference type="ARBA" id="ARBA00008703"/>
    </source>
</evidence>
<evidence type="ECO:0000256" key="8">
    <source>
        <dbReference type="ARBA" id="ARBA00023004"/>
    </source>
</evidence>
<keyword evidence="7 12" id="KW-0663">Pyridoxal phosphate</keyword>
<evidence type="ECO:0000256" key="11">
    <source>
        <dbReference type="PIRSR" id="PIRSR004911-1"/>
    </source>
</evidence>